<comment type="caution">
    <text evidence="2">The sequence shown here is derived from an EMBL/GenBank/DDBJ whole genome shotgun (WGS) entry which is preliminary data.</text>
</comment>
<evidence type="ECO:0000313" key="3">
    <source>
        <dbReference type="Proteomes" id="UP001596237"/>
    </source>
</evidence>
<accession>A0ABW1WKS7</accession>
<dbReference type="Proteomes" id="UP001596237">
    <property type="component" value="Unassembled WGS sequence"/>
</dbReference>
<keyword evidence="3" id="KW-1185">Reference proteome</keyword>
<feature type="region of interest" description="Disordered" evidence="1">
    <location>
        <begin position="1"/>
        <end position="104"/>
    </location>
</feature>
<evidence type="ECO:0000313" key="2">
    <source>
        <dbReference type="EMBL" id="MFC6387963.1"/>
    </source>
</evidence>
<evidence type="ECO:0000256" key="1">
    <source>
        <dbReference type="SAM" id="MobiDB-lite"/>
    </source>
</evidence>
<sequence>MPQGDKSKYTDKQIRKAEHIAESYESRGVPEKEAESRAWATVNKDDGGGKQPGGSGRGRATAHPAAHKGGRSGGTASASRTKEQRSASAKKAAETRKRNEQKAG</sequence>
<feature type="compositionally biased region" description="Basic and acidic residues" evidence="1">
    <location>
        <begin position="80"/>
        <end position="104"/>
    </location>
</feature>
<dbReference type="RefSeq" id="WP_192284069.1">
    <property type="nucleotide sequence ID" value="NZ_JBHSTT010000006.1"/>
</dbReference>
<protein>
    <submittedName>
        <fullName evidence="2">Plasmid stabilization protein</fullName>
    </submittedName>
</protein>
<dbReference type="EMBL" id="JBHSTT010000006">
    <property type="protein sequence ID" value="MFC6387963.1"/>
    <property type="molecule type" value="Genomic_DNA"/>
</dbReference>
<proteinExistence type="predicted"/>
<gene>
    <name evidence="2" type="ORF">ACFQDP_01145</name>
</gene>
<name>A0ABW1WKS7_9HYPH</name>
<organism evidence="2 3">
    <name type="scientific">Methylorubrum zatmanii</name>
    <dbReference type="NCBI Taxonomy" id="29429"/>
    <lineage>
        <taxon>Bacteria</taxon>
        <taxon>Pseudomonadati</taxon>
        <taxon>Pseudomonadota</taxon>
        <taxon>Alphaproteobacteria</taxon>
        <taxon>Hyphomicrobiales</taxon>
        <taxon>Methylobacteriaceae</taxon>
        <taxon>Methylorubrum</taxon>
    </lineage>
</organism>
<reference evidence="3" key="1">
    <citation type="journal article" date="2019" name="Int. J. Syst. Evol. Microbiol.">
        <title>The Global Catalogue of Microorganisms (GCM) 10K type strain sequencing project: providing services to taxonomists for standard genome sequencing and annotation.</title>
        <authorList>
            <consortium name="The Broad Institute Genomics Platform"/>
            <consortium name="The Broad Institute Genome Sequencing Center for Infectious Disease"/>
            <person name="Wu L."/>
            <person name="Ma J."/>
        </authorList>
    </citation>
    <scope>NUCLEOTIDE SEQUENCE [LARGE SCALE GENOMIC DNA]</scope>
    <source>
        <strain evidence="3">CCUG 36916</strain>
    </source>
</reference>
<feature type="compositionally biased region" description="Basic and acidic residues" evidence="1">
    <location>
        <begin position="1"/>
        <end position="36"/>
    </location>
</feature>